<dbReference type="Proteomes" id="UP000661894">
    <property type="component" value="Unassembled WGS sequence"/>
</dbReference>
<comment type="caution">
    <text evidence="1">The sequence shown here is derived from an EMBL/GenBank/DDBJ whole genome shotgun (WGS) entry which is preliminary data.</text>
</comment>
<name>A0ABR8YZ62_9MICO</name>
<proteinExistence type="predicted"/>
<sequence length="153" mass="17145">MGPAPEEERNDAHLPPEESWFVGRRWLGVFAAVLAVANAALVVLDLSTGDVVTAGDRVLTVVRIVLVGTFTLQALYELRPRVVVDVVGVHHQELRRRTYRWQEISEIRSVAKWGETFVELVRHDGEAVRLPRSTEHLDVLRRWHAATPGGTAP</sequence>
<gene>
    <name evidence="1" type="ORF">H9624_03330</name>
</gene>
<evidence type="ECO:0000313" key="2">
    <source>
        <dbReference type="Proteomes" id="UP000661894"/>
    </source>
</evidence>
<evidence type="ECO:0000313" key="1">
    <source>
        <dbReference type="EMBL" id="MBD8061354.1"/>
    </source>
</evidence>
<protein>
    <submittedName>
        <fullName evidence="1">PH domain-containing protein</fullName>
    </submittedName>
</protein>
<keyword evidence="2" id="KW-1185">Reference proteome</keyword>
<dbReference type="EMBL" id="JACSPO010000001">
    <property type="protein sequence ID" value="MBD8061354.1"/>
    <property type="molecule type" value="Genomic_DNA"/>
</dbReference>
<organism evidence="1 2">
    <name type="scientific">Oceanitalea stevensii</name>
    <dbReference type="NCBI Taxonomy" id="2763072"/>
    <lineage>
        <taxon>Bacteria</taxon>
        <taxon>Bacillati</taxon>
        <taxon>Actinomycetota</taxon>
        <taxon>Actinomycetes</taxon>
        <taxon>Micrococcales</taxon>
        <taxon>Bogoriellaceae</taxon>
        <taxon>Georgenia</taxon>
    </lineage>
</organism>
<accession>A0ABR8YZ62</accession>
<dbReference type="RefSeq" id="WP_251838474.1">
    <property type="nucleotide sequence ID" value="NZ_JACSPO010000001.1"/>
</dbReference>
<reference evidence="1 2" key="1">
    <citation type="submission" date="2020-08" db="EMBL/GenBank/DDBJ databases">
        <title>A Genomic Blueprint of the Chicken Gut Microbiome.</title>
        <authorList>
            <person name="Gilroy R."/>
            <person name="Ravi A."/>
            <person name="Getino M."/>
            <person name="Pursley I."/>
            <person name="Horton D.L."/>
            <person name="Alikhan N.-F."/>
            <person name="Baker D."/>
            <person name="Gharbi K."/>
            <person name="Hall N."/>
            <person name="Watson M."/>
            <person name="Adriaenssens E.M."/>
            <person name="Foster-Nyarko E."/>
            <person name="Jarju S."/>
            <person name="Secka A."/>
            <person name="Antonio M."/>
            <person name="Oren A."/>
            <person name="Chaudhuri R."/>
            <person name="La Ragione R.M."/>
            <person name="Hildebrand F."/>
            <person name="Pallen M.J."/>
        </authorList>
    </citation>
    <scope>NUCLEOTIDE SEQUENCE [LARGE SCALE GENOMIC DNA]</scope>
    <source>
        <strain evidence="1 2">Sa1BUA1</strain>
    </source>
</reference>